<organism evidence="1">
    <name type="scientific">marine sediment metagenome</name>
    <dbReference type="NCBI Taxonomy" id="412755"/>
    <lineage>
        <taxon>unclassified sequences</taxon>
        <taxon>metagenomes</taxon>
        <taxon>ecological metagenomes</taxon>
    </lineage>
</organism>
<comment type="caution">
    <text evidence="1">The sequence shown here is derived from an EMBL/GenBank/DDBJ whole genome shotgun (WGS) entry which is preliminary data.</text>
</comment>
<protein>
    <recommendedName>
        <fullName evidence="2">CARDB domain-containing protein</fullName>
    </recommendedName>
</protein>
<reference evidence="1" key="1">
    <citation type="journal article" date="2014" name="Front. Microbiol.">
        <title>High frequency of phylogenetically diverse reductive dehalogenase-homologous genes in deep subseafloor sedimentary metagenomes.</title>
        <authorList>
            <person name="Kawai M."/>
            <person name="Futagami T."/>
            <person name="Toyoda A."/>
            <person name="Takaki Y."/>
            <person name="Nishi S."/>
            <person name="Hori S."/>
            <person name="Arai W."/>
            <person name="Tsubouchi T."/>
            <person name="Morono Y."/>
            <person name="Uchiyama I."/>
            <person name="Ito T."/>
            <person name="Fujiyama A."/>
            <person name="Inagaki F."/>
            <person name="Takami H."/>
        </authorList>
    </citation>
    <scope>NUCLEOTIDE SEQUENCE</scope>
    <source>
        <strain evidence="1">Expedition CK06-06</strain>
    </source>
</reference>
<dbReference type="AlphaFoldDB" id="X0UN85"/>
<feature type="non-terminal residue" evidence="1">
    <location>
        <position position="1"/>
    </location>
</feature>
<proteinExistence type="predicted"/>
<sequence length="104" mass="11653">SENRDGGWITKSTILVVNYKNMPQKFNLYALIPEDAVVGTVTPKPAKITSRYIKWNLDAIDPANKVDISFELAGLDKGDFDENDLYIENINASYVIGADKWEGE</sequence>
<gene>
    <name evidence="1" type="ORF">S01H1_46349</name>
</gene>
<evidence type="ECO:0008006" key="2">
    <source>
        <dbReference type="Google" id="ProtNLM"/>
    </source>
</evidence>
<name>X0UN85_9ZZZZ</name>
<dbReference type="Gene3D" id="2.60.40.2960">
    <property type="match status" value="1"/>
</dbReference>
<dbReference type="EMBL" id="BARS01029676">
    <property type="protein sequence ID" value="GAG07229.1"/>
    <property type="molecule type" value="Genomic_DNA"/>
</dbReference>
<accession>X0UN85</accession>
<evidence type="ECO:0000313" key="1">
    <source>
        <dbReference type="EMBL" id="GAG07229.1"/>
    </source>
</evidence>